<dbReference type="GeneID" id="22573841"/>
<evidence type="ECO:0000256" key="1">
    <source>
        <dbReference type="SAM" id="MobiDB-lite"/>
    </source>
</evidence>
<dbReference type="Proteomes" id="UP000063063">
    <property type="component" value="Chromosome 17"/>
</dbReference>
<organism evidence="3 4">
    <name type="scientific">Leishmania panamensis</name>
    <dbReference type="NCBI Taxonomy" id="5679"/>
    <lineage>
        <taxon>Eukaryota</taxon>
        <taxon>Discoba</taxon>
        <taxon>Euglenozoa</taxon>
        <taxon>Kinetoplastea</taxon>
        <taxon>Metakinetoplastina</taxon>
        <taxon>Trypanosomatida</taxon>
        <taxon>Trypanosomatidae</taxon>
        <taxon>Leishmaniinae</taxon>
        <taxon>Leishmania</taxon>
        <taxon>Leishmania guyanensis species complex</taxon>
    </lineage>
</organism>
<reference evidence="3 4" key="1">
    <citation type="journal article" date="2015" name="Sci. Rep.">
        <title>The genome of Leishmania panamensis: insights into genomics of the L. (Viannia) subgenus.</title>
        <authorList>
            <person name="Llanes A."/>
            <person name="Restrepo C.M."/>
            <person name="Vecchio G.D."/>
            <person name="Anguizola F.J."/>
            <person name="Lleonart R."/>
        </authorList>
    </citation>
    <scope>NUCLEOTIDE SEQUENCE [LARGE SCALE GENOMIC DNA]</scope>
    <source>
        <strain evidence="3 4">MHOM/PA/94/PSC-1</strain>
    </source>
</reference>
<dbReference type="SUPFAM" id="SSF53474">
    <property type="entry name" value="alpha/beta-Hydrolases"/>
    <property type="match status" value="1"/>
</dbReference>
<gene>
    <name evidence="3" type="ORF">LPMP_170980</name>
</gene>
<dbReference type="RefSeq" id="XP_010697789.1">
    <property type="nucleotide sequence ID" value="XM_010699487.1"/>
</dbReference>
<dbReference type="VEuPathDB" id="TriTrypDB:LPAL13_170016100"/>
<name>A0A088S6J5_LEIPA</name>
<dbReference type="Pfam" id="PF00561">
    <property type="entry name" value="Abhydrolase_1"/>
    <property type="match status" value="1"/>
</dbReference>
<dbReference type="AlphaFoldDB" id="A0A088S6J5"/>
<dbReference type="PANTHER" id="PTHR43433">
    <property type="entry name" value="HYDROLASE, ALPHA/BETA FOLD FAMILY PROTEIN"/>
    <property type="match status" value="1"/>
</dbReference>
<dbReference type="InterPro" id="IPR000073">
    <property type="entry name" value="AB_hydrolase_1"/>
</dbReference>
<proteinExistence type="predicted"/>
<dbReference type="EMBL" id="CP009386">
    <property type="protein sequence ID" value="AIN97136.1"/>
    <property type="molecule type" value="Genomic_DNA"/>
</dbReference>
<dbReference type="GO" id="GO:0016787">
    <property type="term" value="F:hydrolase activity"/>
    <property type="evidence" value="ECO:0007669"/>
    <property type="project" value="UniProtKB-KW"/>
</dbReference>
<dbReference type="PRINTS" id="PR00111">
    <property type="entry name" value="ABHYDROLASE"/>
</dbReference>
<dbReference type="InterPro" id="IPR029058">
    <property type="entry name" value="AB_hydrolase_fold"/>
</dbReference>
<accession>A0A088S6J5</accession>
<dbReference type="eggNOG" id="KOG4178">
    <property type="taxonomic scope" value="Eukaryota"/>
</dbReference>
<feature type="domain" description="AB hydrolase-1" evidence="2">
    <location>
        <begin position="58"/>
        <end position="188"/>
    </location>
</feature>
<evidence type="ECO:0000259" key="2">
    <source>
        <dbReference type="Pfam" id="PF00561"/>
    </source>
</evidence>
<feature type="region of interest" description="Disordered" evidence="1">
    <location>
        <begin position="331"/>
        <end position="360"/>
    </location>
</feature>
<dbReference type="VEuPathDB" id="TriTrypDB:LPMP_170980"/>
<feature type="compositionally biased region" description="Polar residues" evidence="1">
    <location>
        <begin position="339"/>
        <end position="360"/>
    </location>
</feature>
<sequence length="360" mass="39703">MTATLTAELDAAAGLPKELHGKAQPLPLDKFARVGKCASTGKEITLCYRTLGNPDNPCLLLVMGLGGTLLNWKNEFVQRLLQAGFFVVQYDNRDTGLSTHLDGYTIPAIARMILPAWASIGEGIPPYTLYDMGRDAWGLLTALGIQSVHVLGTSMGGMIAQCMALQHPERVKSLTIFYTHSSGPHVKPQTWQMSFAMMEKPSGPSFEEQVNFMVHINSLFRGDYPHDEQEARSIAAANLTRCPVDNDGVMRQIWAVRRAESRENDLRRLKGVPTLIVHGMKDTMIPFENGVQLARLIRESRLVAFAHMGHSIPRELYRDIVEEIKLQKALGEEAKAQTERSSSGTGATDSITPTEDTVEG</sequence>
<dbReference type="OrthoDB" id="19657at2759"/>
<dbReference type="KEGG" id="lpan:LPMP_170980"/>
<keyword evidence="4" id="KW-1185">Reference proteome</keyword>
<dbReference type="InterPro" id="IPR050471">
    <property type="entry name" value="AB_hydrolase"/>
</dbReference>
<evidence type="ECO:0000313" key="3">
    <source>
        <dbReference type="EMBL" id="AIN97136.1"/>
    </source>
</evidence>
<evidence type="ECO:0000313" key="4">
    <source>
        <dbReference type="Proteomes" id="UP000063063"/>
    </source>
</evidence>
<dbReference type="Gene3D" id="3.40.50.1820">
    <property type="entry name" value="alpha/beta hydrolase"/>
    <property type="match status" value="1"/>
</dbReference>
<dbReference type="PANTHER" id="PTHR43433:SF7">
    <property type="entry name" value="ALPHA_BETA FOLD FAMILY, PUTATIVE-RELATED"/>
    <property type="match status" value="1"/>
</dbReference>
<protein>
    <submittedName>
        <fullName evidence="3">Hydrolase, alpha/beta fold family-like protein</fullName>
    </submittedName>
</protein>